<proteinExistence type="inferred from homology"/>
<dbReference type="NCBIfam" id="TIGR03023">
    <property type="entry name" value="WcaJ_sugtrans"/>
    <property type="match status" value="1"/>
</dbReference>
<dbReference type="Proteomes" id="UP000031561">
    <property type="component" value="Unassembled WGS sequence"/>
</dbReference>
<evidence type="ECO:0000256" key="2">
    <source>
        <dbReference type="ARBA" id="ARBA00006464"/>
    </source>
</evidence>
<feature type="transmembrane region" description="Helical" evidence="7">
    <location>
        <begin position="87"/>
        <end position="104"/>
    </location>
</feature>
<evidence type="ECO:0000256" key="1">
    <source>
        <dbReference type="ARBA" id="ARBA00004141"/>
    </source>
</evidence>
<dbReference type="PANTHER" id="PTHR30576">
    <property type="entry name" value="COLANIC BIOSYNTHESIS UDP-GLUCOSE LIPID CARRIER TRANSFERASE"/>
    <property type="match status" value="1"/>
</dbReference>
<feature type="transmembrane region" description="Helical" evidence="7">
    <location>
        <begin position="21"/>
        <end position="43"/>
    </location>
</feature>
<gene>
    <name evidence="9" type="ORF">QQ91_0010680</name>
</gene>
<evidence type="ECO:0000313" key="10">
    <source>
        <dbReference type="Proteomes" id="UP000031561"/>
    </source>
</evidence>
<comment type="subcellular location">
    <subcellularLocation>
        <location evidence="1">Membrane</location>
        <topology evidence="1">Multi-pass membrane protein</topology>
    </subcellularLocation>
</comment>
<evidence type="ECO:0000256" key="6">
    <source>
        <dbReference type="ARBA" id="ARBA00023136"/>
    </source>
</evidence>
<evidence type="ECO:0000256" key="4">
    <source>
        <dbReference type="ARBA" id="ARBA00022692"/>
    </source>
</evidence>
<keyword evidence="4 7" id="KW-0812">Transmembrane</keyword>
<organism evidence="9 10">
    <name type="scientific">Lyngbya confervoides BDU141951</name>
    <dbReference type="NCBI Taxonomy" id="1574623"/>
    <lineage>
        <taxon>Bacteria</taxon>
        <taxon>Bacillati</taxon>
        <taxon>Cyanobacteriota</taxon>
        <taxon>Cyanophyceae</taxon>
        <taxon>Oscillatoriophycideae</taxon>
        <taxon>Oscillatoriales</taxon>
        <taxon>Microcoleaceae</taxon>
        <taxon>Lyngbya</taxon>
    </lineage>
</organism>
<comment type="similarity">
    <text evidence="2">Belongs to the bacterial sugar transferase family.</text>
</comment>
<evidence type="ECO:0000256" key="3">
    <source>
        <dbReference type="ARBA" id="ARBA00022679"/>
    </source>
</evidence>
<accession>A0ABD4T3P7</accession>
<keyword evidence="6 7" id="KW-0472">Membrane</keyword>
<dbReference type="Pfam" id="PF13727">
    <property type="entry name" value="CoA_binding_3"/>
    <property type="match status" value="1"/>
</dbReference>
<sequence>MPQRKKKSVFQVIKLSARRIWGFQRILDALVATGLLLLCTVYFEARINQAYLILAGLTLLLTPPLMKLVGVYDALNTDRPQTRFPQILMGWTLVATLLMFLGFFTQTSIVFSRQLIFTWLLMTPIALGVNHQFIHYLLRHLQASGHYSRKAVIAGTGNLSAMLAGQLRSSPELGLELCGFFSDTRFPNQPTPAEFKPALGTLEELPIYVRRYRVDVVYLTLPLHQESQVSKLLRDLQDTTACVYFVPNITMFTLMQAKTYDINGIPLISVWEIPFSDLQYFLKRIFDILIATAALIILSPLMVAIAVAVKITSPGPILFKQKRYGISGQEIKVYKFRSMTVLENDSEVKQATKDDRRITPVGRFLRKTSLDELPQFFNVLQGRMSIVGPRPHAVAHNEYYRQRIQGYMLRHLVKPGITGLAQVNGYRGETETLDKMQARIDYDLKYLRQWSLWLDMVIIFKTVLVVLKRQNAY</sequence>
<dbReference type="Pfam" id="PF02397">
    <property type="entry name" value="Bac_transf"/>
    <property type="match status" value="1"/>
</dbReference>
<name>A0ABD4T3P7_9CYAN</name>
<keyword evidence="3 9" id="KW-0808">Transferase</keyword>
<dbReference type="InterPro" id="IPR017473">
    <property type="entry name" value="Undecaprenyl-P_gluc_Ptfrase"/>
</dbReference>
<evidence type="ECO:0000313" key="9">
    <source>
        <dbReference type="EMBL" id="MCM1983281.1"/>
    </source>
</evidence>
<evidence type="ECO:0000256" key="7">
    <source>
        <dbReference type="SAM" id="Phobius"/>
    </source>
</evidence>
<dbReference type="GO" id="GO:0089702">
    <property type="term" value="F:undecaprenyl-phosphate glucose phosphotransferase activity"/>
    <property type="evidence" value="ECO:0007669"/>
    <property type="project" value="UniProtKB-EC"/>
</dbReference>
<dbReference type="EC" id="2.7.8.31" evidence="9"/>
<feature type="transmembrane region" description="Helical" evidence="7">
    <location>
        <begin position="288"/>
        <end position="309"/>
    </location>
</feature>
<dbReference type="EMBL" id="JTHE03000061">
    <property type="protein sequence ID" value="MCM1983281.1"/>
    <property type="molecule type" value="Genomic_DNA"/>
</dbReference>
<evidence type="ECO:0000256" key="5">
    <source>
        <dbReference type="ARBA" id="ARBA00022989"/>
    </source>
</evidence>
<dbReference type="Gene3D" id="3.40.50.720">
    <property type="entry name" value="NAD(P)-binding Rossmann-like Domain"/>
    <property type="match status" value="1"/>
</dbReference>
<protein>
    <submittedName>
        <fullName evidence="9">Undecaprenyl-phosphate glucose phosphotransferase</fullName>
        <ecNumber evidence="9">2.7.8.31</ecNumber>
    </submittedName>
</protein>
<keyword evidence="10" id="KW-1185">Reference proteome</keyword>
<feature type="transmembrane region" description="Helical" evidence="7">
    <location>
        <begin position="116"/>
        <end position="138"/>
    </location>
</feature>
<dbReference type="RefSeq" id="WP_166274924.1">
    <property type="nucleotide sequence ID" value="NZ_JTHE03000061.1"/>
</dbReference>
<keyword evidence="5 7" id="KW-1133">Transmembrane helix</keyword>
<dbReference type="GO" id="GO:0016020">
    <property type="term" value="C:membrane"/>
    <property type="evidence" value="ECO:0007669"/>
    <property type="project" value="UniProtKB-SubCell"/>
</dbReference>
<dbReference type="InterPro" id="IPR017475">
    <property type="entry name" value="EPS_sugar_tfrase"/>
</dbReference>
<comment type="caution">
    <text evidence="9">The sequence shown here is derived from an EMBL/GenBank/DDBJ whole genome shotgun (WGS) entry which is preliminary data.</text>
</comment>
<feature type="transmembrane region" description="Helical" evidence="7">
    <location>
        <begin position="49"/>
        <end position="75"/>
    </location>
</feature>
<dbReference type="InterPro" id="IPR003362">
    <property type="entry name" value="Bact_transf"/>
</dbReference>
<dbReference type="AlphaFoldDB" id="A0ABD4T3P7"/>
<feature type="domain" description="Bacterial sugar transferase" evidence="8">
    <location>
        <begin position="283"/>
        <end position="468"/>
    </location>
</feature>
<dbReference type="PANTHER" id="PTHR30576:SF21">
    <property type="entry name" value="UDP-GLUCOSE:UNDECAPRENYL-PHOSPHATE GLUCOSE-1-PHOSPHATE TRANSFERASE"/>
    <property type="match status" value="1"/>
</dbReference>
<evidence type="ECO:0000259" key="8">
    <source>
        <dbReference type="Pfam" id="PF02397"/>
    </source>
</evidence>
<dbReference type="NCBIfam" id="TIGR03025">
    <property type="entry name" value="EPS_sugtrans"/>
    <property type="match status" value="1"/>
</dbReference>
<reference evidence="9 10" key="1">
    <citation type="journal article" date="2015" name="Genome Announc.">
        <title>Draft Genome Sequence of Filamentous Marine Cyanobacterium Lyngbya confervoides Strain BDU141951.</title>
        <authorList>
            <person name="Chandrababunaidu M.M."/>
            <person name="Sen D."/>
            <person name="Tripathy S."/>
        </authorList>
    </citation>
    <scope>NUCLEOTIDE SEQUENCE [LARGE SCALE GENOMIC DNA]</scope>
    <source>
        <strain evidence="9 10">BDU141951</strain>
    </source>
</reference>